<evidence type="ECO:0000313" key="2">
    <source>
        <dbReference type="Proteomes" id="UP000590647"/>
    </source>
</evidence>
<name>A0A7W9LT01_9ACTN</name>
<evidence type="ECO:0000313" key="1">
    <source>
        <dbReference type="EMBL" id="MBB5795041.1"/>
    </source>
</evidence>
<organism evidence="1 2">
    <name type="scientific">Streptomyces caelestis</name>
    <dbReference type="NCBI Taxonomy" id="36816"/>
    <lineage>
        <taxon>Bacteria</taxon>
        <taxon>Bacillati</taxon>
        <taxon>Actinomycetota</taxon>
        <taxon>Actinomycetes</taxon>
        <taxon>Kitasatosporales</taxon>
        <taxon>Streptomycetaceae</taxon>
        <taxon>Streptomyces</taxon>
    </lineage>
</organism>
<dbReference type="EMBL" id="JACHNE010000001">
    <property type="protein sequence ID" value="MBB5795041.1"/>
    <property type="molecule type" value="Genomic_DNA"/>
</dbReference>
<accession>A0A7W9LT01</accession>
<protein>
    <submittedName>
        <fullName evidence="1">Uncharacterized protein</fullName>
    </submittedName>
</protein>
<keyword evidence="2" id="KW-1185">Reference proteome</keyword>
<comment type="caution">
    <text evidence="1">The sequence shown here is derived from an EMBL/GenBank/DDBJ whole genome shotgun (WGS) entry which is preliminary data.</text>
</comment>
<gene>
    <name evidence="1" type="ORF">HDA41_003005</name>
</gene>
<dbReference type="Proteomes" id="UP000590647">
    <property type="component" value="Unassembled WGS sequence"/>
</dbReference>
<dbReference type="AlphaFoldDB" id="A0A7W9LT01"/>
<reference evidence="1 2" key="1">
    <citation type="submission" date="2020-08" db="EMBL/GenBank/DDBJ databases">
        <title>Sequencing the genomes of 1000 actinobacteria strains.</title>
        <authorList>
            <person name="Klenk H.-P."/>
        </authorList>
    </citation>
    <scope>NUCLEOTIDE SEQUENCE [LARGE SCALE GENOMIC DNA]</scope>
    <source>
        <strain evidence="1 2">DSM 40084</strain>
    </source>
</reference>
<proteinExistence type="predicted"/>
<sequence>MGDTVAVVMAIYAHRLRNTDGDTREAAEEFLSDAA</sequence>